<comment type="caution">
    <text evidence="2">The sequence shown here is derived from an EMBL/GenBank/DDBJ whole genome shotgun (WGS) entry which is preliminary data.</text>
</comment>
<evidence type="ECO:0000313" key="2">
    <source>
        <dbReference type="EMBL" id="GIG04795.1"/>
    </source>
</evidence>
<dbReference type="GO" id="GO:0016491">
    <property type="term" value="F:oxidoreductase activity"/>
    <property type="evidence" value="ECO:0007669"/>
    <property type="project" value="InterPro"/>
</dbReference>
<dbReference type="AlphaFoldDB" id="A0A8J3KZ78"/>
<dbReference type="Gene3D" id="3.40.109.10">
    <property type="entry name" value="NADH Oxidase"/>
    <property type="match status" value="2"/>
</dbReference>
<dbReference type="InterPro" id="IPR000415">
    <property type="entry name" value="Nitroreductase-like"/>
</dbReference>
<dbReference type="EMBL" id="BONI01000009">
    <property type="protein sequence ID" value="GIG04795.1"/>
    <property type="molecule type" value="Genomic_DNA"/>
</dbReference>
<dbReference type="PANTHER" id="PTHR23026">
    <property type="entry name" value="NADPH NITROREDUCTASE"/>
    <property type="match status" value="1"/>
</dbReference>
<protein>
    <recommendedName>
        <fullName evidence="4">Nitroreductase family protein</fullName>
    </recommendedName>
</protein>
<sequence>MQTSADLDTALRAAVAAAVRAPSVHNTQPWRFHLGSDTIDVYADPSRLLPVSDPTGRALRVSCGGAILNARLALAHHGWSTETLLDAGAAEPLHLARVRAVGPHPATPAEQELHAAIGRRHSNRGPFLDTAVPLDVRARLHDAADAEGCWLDLILGPVAQDLVAGLVRVADQLLLETPGYRAELAAWIRDDPASPDGVARRDGGPAPEPQDVFTRRDFGGAARPPGRDYESSPFVALLGAHGDTPHDDLRAGQGLQRVLLTATAAGLATSLTSQPIDVPAIREQLRLGMHRRGAPQMLLRAGYAVATGPTSRRPVADVLTEHR</sequence>
<evidence type="ECO:0000256" key="1">
    <source>
        <dbReference type="SAM" id="MobiDB-lite"/>
    </source>
</evidence>
<name>A0A8J3KZ78_9ACTN</name>
<dbReference type="NCBIfam" id="NF047509">
    <property type="entry name" value="Rv3131_FMN_oxido"/>
    <property type="match status" value="1"/>
</dbReference>
<evidence type="ECO:0008006" key="4">
    <source>
        <dbReference type="Google" id="ProtNLM"/>
    </source>
</evidence>
<dbReference type="PANTHER" id="PTHR23026:SF123">
    <property type="entry name" value="NAD(P)H NITROREDUCTASE RV3131-RELATED"/>
    <property type="match status" value="1"/>
</dbReference>
<proteinExistence type="predicted"/>
<organism evidence="2 3">
    <name type="scientific">Catellatospora coxensis</name>
    <dbReference type="NCBI Taxonomy" id="310354"/>
    <lineage>
        <taxon>Bacteria</taxon>
        <taxon>Bacillati</taxon>
        <taxon>Actinomycetota</taxon>
        <taxon>Actinomycetes</taxon>
        <taxon>Micromonosporales</taxon>
        <taxon>Micromonosporaceae</taxon>
        <taxon>Catellatospora</taxon>
    </lineage>
</organism>
<dbReference type="Proteomes" id="UP000630887">
    <property type="component" value="Unassembled WGS sequence"/>
</dbReference>
<feature type="region of interest" description="Disordered" evidence="1">
    <location>
        <begin position="191"/>
        <end position="229"/>
    </location>
</feature>
<dbReference type="RefSeq" id="WP_203690211.1">
    <property type="nucleotide sequence ID" value="NZ_BAAALC010000002.1"/>
</dbReference>
<dbReference type="SUPFAM" id="SSF55469">
    <property type="entry name" value="FMN-dependent nitroreductase-like"/>
    <property type="match status" value="2"/>
</dbReference>
<feature type="compositionally biased region" description="Basic and acidic residues" evidence="1">
    <location>
        <begin position="191"/>
        <end position="203"/>
    </location>
</feature>
<gene>
    <name evidence="2" type="ORF">Cco03nite_14950</name>
</gene>
<reference evidence="2 3" key="1">
    <citation type="submission" date="2021-01" db="EMBL/GenBank/DDBJ databases">
        <title>Whole genome shotgun sequence of Catellatospora coxensis NBRC 107359.</title>
        <authorList>
            <person name="Komaki H."/>
            <person name="Tamura T."/>
        </authorList>
    </citation>
    <scope>NUCLEOTIDE SEQUENCE [LARGE SCALE GENOMIC DNA]</scope>
    <source>
        <strain evidence="2 3">NBRC 107359</strain>
    </source>
</reference>
<keyword evidence="3" id="KW-1185">Reference proteome</keyword>
<dbReference type="InterPro" id="IPR050627">
    <property type="entry name" value="Nitroreductase/BluB"/>
</dbReference>
<accession>A0A8J3KZ78</accession>
<evidence type="ECO:0000313" key="3">
    <source>
        <dbReference type="Proteomes" id="UP000630887"/>
    </source>
</evidence>